<reference evidence="4" key="1">
    <citation type="submission" date="2018-01" db="EMBL/GenBank/DDBJ databases">
        <title>Draft Genome Sequence of the Radioresistant Bacterium Deinococcus aerius TR0125, Isolated from the Higher Atmosphere above Japan.</title>
        <authorList>
            <person name="Satoh K."/>
            <person name="Arai H."/>
            <person name="Sanzen T."/>
            <person name="Kawaguchi Y."/>
            <person name="Hayashi H."/>
            <person name="Yokobori S."/>
            <person name="Yamagishi A."/>
            <person name="Oono Y."/>
            <person name="Narumi I."/>
        </authorList>
    </citation>
    <scope>NUCLEOTIDE SEQUENCE [LARGE SCALE GENOMIC DNA]</scope>
    <source>
        <strain evidence="4">TR0125</strain>
    </source>
</reference>
<name>A0A2I9CS72_9DEIO</name>
<keyword evidence="2" id="KW-0472">Membrane</keyword>
<proteinExistence type="predicted"/>
<protein>
    <submittedName>
        <fullName evidence="3">Uncharacterized protein</fullName>
    </submittedName>
</protein>
<comment type="caution">
    <text evidence="3">The sequence shown here is derived from an EMBL/GenBank/DDBJ whole genome shotgun (WGS) entry which is preliminary data.</text>
</comment>
<evidence type="ECO:0000313" key="4">
    <source>
        <dbReference type="Proteomes" id="UP000236569"/>
    </source>
</evidence>
<dbReference type="RefSeq" id="WP_133161948.1">
    <property type="nucleotide sequence ID" value="NZ_BFAG01000002.1"/>
</dbReference>
<evidence type="ECO:0000313" key="3">
    <source>
        <dbReference type="EMBL" id="GBF04444.1"/>
    </source>
</evidence>
<keyword evidence="2" id="KW-0812">Transmembrane</keyword>
<organism evidence="3 4">
    <name type="scientific">Deinococcus aerius</name>
    <dbReference type="NCBI Taxonomy" id="200253"/>
    <lineage>
        <taxon>Bacteria</taxon>
        <taxon>Thermotogati</taxon>
        <taxon>Deinococcota</taxon>
        <taxon>Deinococci</taxon>
        <taxon>Deinococcales</taxon>
        <taxon>Deinococcaceae</taxon>
        <taxon>Deinococcus</taxon>
    </lineage>
</organism>
<accession>A0A2I9CS72</accession>
<dbReference type="AlphaFoldDB" id="A0A2I9CS72"/>
<dbReference type="Proteomes" id="UP000236569">
    <property type="component" value="Unassembled WGS sequence"/>
</dbReference>
<sequence length="71" mass="7135">MTPPPPRRGRSSFWLGALLVLAAVLGAAWLAGSMSDRGLTGNPAMNPGMPSMPGMDQQSMPGMGGAAPSAP</sequence>
<evidence type="ECO:0000256" key="2">
    <source>
        <dbReference type="SAM" id="Phobius"/>
    </source>
</evidence>
<keyword evidence="4" id="KW-1185">Reference proteome</keyword>
<evidence type="ECO:0000256" key="1">
    <source>
        <dbReference type="SAM" id="MobiDB-lite"/>
    </source>
</evidence>
<keyword evidence="2" id="KW-1133">Transmembrane helix</keyword>
<feature type="region of interest" description="Disordered" evidence="1">
    <location>
        <begin position="36"/>
        <end position="71"/>
    </location>
</feature>
<gene>
    <name evidence="3" type="ORF">DAERI_020041</name>
</gene>
<feature type="transmembrane region" description="Helical" evidence="2">
    <location>
        <begin position="12"/>
        <end position="32"/>
    </location>
</feature>
<dbReference type="EMBL" id="BFAG01000002">
    <property type="protein sequence ID" value="GBF04444.1"/>
    <property type="molecule type" value="Genomic_DNA"/>
</dbReference>